<accession>A0A367IJV1</accession>
<dbReference type="Proteomes" id="UP000253551">
    <property type="component" value="Unassembled WGS sequence"/>
</dbReference>
<feature type="compositionally biased region" description="Basic and acidic residues" evidence="1">
    <location>
        <begin position="127"/>
        <end position="142"/>
    </location>
</feature>
<name>A0A367IJV1_RHIST</name>
<evidence type="ECO:0000313" key="3">
    <source>
        <dbReference type="EMBL" id="RCH77938.1"/>
    </source>
</evidence>
<feature type="domain" description="USP8 dimerisation" evidence="2">
    <location>
        <begin position="6"/>
        <end position="106"/>
    </location>
</feature>
<dbReference type="AlphaFoldDB" id="A0A367IJV1"/>
<organism evidence="3 4">
    <name type="scientific">Rhizopus stolonifer</name>
    <name type="common">Rhizopus nigricans</name>
    <dbReference type="NCBI Taxonomy" id="4846"/>
    <lineage>
        <taxon>Eukaryota</taxon>
        <taxon>Fungi</taxon>
        <taxon>Fungi incertae sedis</taxon>
        <taxon>Mucoromycota</taxon>
        <taxon>Mucoromycotina</taxon>
        <taxon>Mucoromycetes</taxon>
        <taxon>Mucorales</taxon>
        <taxon>Mucorineae</taxon>
        <taxon>Rhizopodaceae</taxon>
        <taxon>Rhizopus</taxon>
    </lineage>
</organism>
<keyword evidence="4" id="KW-1185">Reference proteome</keyword>
<comment type="caution">
    <text evidence="3">The sequence shown here is derived from an EMBL/GenBank/DDBJ whole genome shotgun (WGS) entry which is preliminary data.</text>
</comment>
<dbReference type="STRING" id="4846.A0A367IJV1"/>
<dbReference type="SUPFAM" id="SSF140856">
    <property type="entry name" value="USP8 N-terminal domain-like"/>
    <property type="match status" value="1"/>
</dbReference>
<protein>
    <recommendedName>
        <fullName evidence="2">USP8 dimerisation domain-containing protein</fullName>
    </recommendedName>
</protein>
<feature type="compositionally biased region" description="Polar residues" evidence="1">
    <location>
        <begin position="200"/>
        <end position="218"/>
    </location>
</feature>
<evidence type="ECO:0000313" key="4">
    <source>
        <dbReference type="Proteomes" id="UP000253551"/>
    </source>
</evidence>
<feature type="non-terminal residue" evidence="3">
    <location>
        <position position="266"/>
    </location>
</feature>
<dbReference type="PANTHER" id="PTHR12947">
    <property type="entry name" value="AMSH-LIKE PROTEASE"/>
    <property type="match status" value="1"/>
</dbReference>
<evidence type="ECO:0000256" key="1">
    <source>
        <dbReference type="SAM" id="MobiDB-lite"/>
    </source>
</evidence>
<dbReference type="InterPro" id="IPR015063">
    <property type="entry name" value="USP8_dimer"/>
</dbReference>
<feature type="region of interest" description="Disordered" evidence="1">
    <location>
        <begin position="112"/>
        <end position="154"/>
    </location>
</feature>
<sequence length="266" mass="30627">MSIPRSTEELERLSNISVDHNIPVKLYFRSAELILKQARVYKLENDLEHAYLLYMKYTNLGLSELPKHPAYKKVENKKNIKTLNKNCLEALEALESMKPQLNKIYKSYKEQIQRKSPIKSPPPEDTLPEKEQTEKTSIEHIDQYSPSSPPLEALGDHLKEWNLQEALEGVQGVGYRNTTATDHSETSYSNHEKTDYPSLNKHNQSDQYNYQASYRTHQLISPPKLPPKIPHPQQPHYPTIPPKIPFAENRPELPPKIKISSGPTVD</sequence>
<feature type="compositionally biased region" description="Pro residues" evidence="1">
    <location>
        <begin position="223"/>
        <end position="244"/>
    </location>
</feature>
<evidence type="ECO:0000259" key="2">
    <source>
        <dbReference type="Pfam" id="PF08969"/>
    </source>
</evidence>
<dbReference type="OrthoDB" id="3640at2759"/>
<dbReference type="GO" id="GO:0005768">
    <property type="term" value="C:endosome"/>
    <property type="evidence" value="ECO:0007669"/>
    <property type="project" value="TreeGrafter"/>
</dbReference>
<dbReference type="GO" id="GO:0061578">
    <property type="term" value="F:K63-linked deubiquitinase activity"/>
    <property type="evidence" value="ECO:0007669"/>
    <property type="project" value="TreeGrafter"/>
</dbReference>
<dbReference type="Gene3D" id="1.20.58.80">
    <property type="entry name" value="Phosphotransferase system, lactose/cellobiose-type IIA subunit"/>
    <property type="match status" value="1"/>
</dbReference>
<dbReference type="PANTHER" id="PTHR12947:SF13">
    <property type="entry name" value="FI19924P1"/>
    <property type="match status" value="1"/>
</dbReference>
<proteinExistence type="predicted"/>
<feature type="compositionally biased region" description="Basic and acidic residues" evidence="1">
    <location>
        <begin position="182"/>
        <end position="195"/>
    </location>
</feature>
<dbReference type="GO" id="GO:0070536">
    <property type="term" value="P:protein K63-linked deubiquitination"/>
    <property type="evidence" value="ECO:0007669"/>
    <property type="project" value="TreeGrafter"/>
</dbReference>
<reference evidence="3 4" key="1">
    <citation type="journal article" date="2018" name="G3 (Bethesda)">
        <title>Phylogenetic and Phylogenomic Definition of Rhizopus Species.</title>
        <authorList>
            <person name="Gryganskyi A.P."/>
            <person name="Golan J."/>
            <person name="Dolatabadi S."/>
            <person name="Mondo S."/>
            <person name="Robb S."/>
            <person name="Idnurm A."/>
            <person name="Muszewska A."/>
            <person name="Steczkiewicz K."/>
            <person name="Masonjones S."/>
            <person name="Liao H.L."/>
            <person name="Gajdeczka M.T."/>
            <person name="Anike F."/>
            <person name="Vuek A."/>
            <person name="Anishchenko I.M."/>
            <person name="Voigt K."/>
            <person name="de Hoog G.S."/>
            <person name="Smith M.E."/>
            <person name="Heitman J."/>
            <person name="Vilgalys R."/>
            <person name="Stajich J.E."/>
        </authorList>
    </citation>
    <scope>NUCLEOTIDE SEQUENCE [LARGE SCALE GENOMIC DNA]</scope>
    <source>
        <strain evidence="3 4">LSU 92-RS-03</strain>
    </source>
</reference>
<feature type="region of interest" description="Disordered" evidence="1">
    <location>
        <begin position="172"/>
        <end position="266"/>
    </location>
</feature>
<dbReference type="Pfam" id="PF08969">
    <property type="entry name" value="USP8_dimer"/>
    <property type="match status" value="1"/>
</dbReference>
<dbReference type="EMBL" id="PJQM01007608">
    <property type="protein sequence ID" value="RCH77938.1"/>
    <property type="molecule type" value="Genomic_DNA"/>
</dbReference>
<dbReference type="GO" id="GO:0016020">
    <property type="term" value="C:membrane"/>
    <property type="evidence" value="ECO:0007669"/>
    <property type="project" value="TreeGrafter"/>
</dbReference>
<gene>
    <name evidence="3" type="ORF">CU098_004438</name>
</gene>